<feature type="transmembrane region" description="Helical" evidence="1">
    <location>
        <begin position="53"/>
        <end position="75"/>
    </location>
</feature>
<evidence type="ECO:0000313" key="3">
    <source>
        <dbReference type="Proteomes" id="UP000625551"/>
    </source>
</evidence>
<gene>
    <name evidence="2" type="ORF">H9Q13_08215</name>
</gene>
<sequence length="119" mass="13352">MNSTRSGTKNLRLWNSAVLVGYAFLLVLLAFVFFSPEIETAPYRKPYLSVDFIVRFSAFWFVSFLLTILVYLSNISLNYLWLPRADKLVAVRAGKLILGLGLTGAATVLTVLVLLSTFR</sequence>
<feature type="transmembrane region" description="Helical" evidence="1">
    <location>
        <begin position="12"/>
        <end position="33"/>
    </location>
</feature>
<keyword evidence="1" id="KW-0472">Membrane</keyword>
<proteinExistence type="predicted"/>
<protein>
    <recommendedName>
        <fullName evidence="4">Fumarate reductase subunit C</fullName>
    </recommendedName>
</protein>
<dbReference type="RefSeq" id="WP_191183266.1">
    <property type="nucleotide sequence ID" value="NZ_JACXAJ010000002.1"/>
</dbReference>
<accession>A0ABR7XFR7</accession>
<reference evidence="2 3" key="1">
    <citation type="submission" date="2020-09" db="EMBL/GenBank/DDBJ databases">
        <title>Genome sequencing and assembly of Pontibacter sp.</title>
        <authorList>
            <person name="Chhetri G."/>
        </authorList>
    </citation>
    <scope>NUCLEOTIDE SEQUENCE [LARGE SCALE GENOMIC DNA]</scope>
    <source>
        <strain evidence="2 3">JH31</strain>
    </source>
</reference>
<name>A0ABR7XFR7_9BACT</name>
<evidence type="ECO:0000256" key="1">
    <source>
        <dbReference type="SAM" id="Phobius"/>
    </source>
</evidence>
<feature type="transmembrane region" description="Helical" evidence="1">
    <location>
        <begin position="96"/>
        <end position="118"/>
    </location>
</feature>
<evidence type="ECO:0008006" key="4">
    <source>
        <dbReference type="Google" id="ProtNLM"/>
    </source>
</evidence>
<keyword evidence="3" id="KW-1185">Reference proteome</keyword>
<comment type="caution">
    <text evidence="2">The sequence shown here is derived from an EMBL/GenBank/DDBJ whole genome shotgun (WGS) entry which is preliminary data.</text>
</comment>
<keyword evidence="1" id="KW-1133">Transmembrane helix</keyword>
<dbReference type="Proteomes" id="UP000625551">
    <property type="component" value="Unassembled WGS sequence"/>
</dbReference>
<keyword evidence="1" id="KW-0812">Transmembrane</keyword>
<organism evidence="2 3">
    <name type="scientific">Pontibacter aquaedesilientis</name>
    <dbReference type="NCBI Taxonomy" id="2766980"/>
    <lineage>
        <taxon>Bacteria</taxon>
        <taxon>Pseudomonadati</taxon>
        <taxon>Bacteroidota</taxon>
        <taxon>Cytophagia</taxon>
        <taxon>Cytophagales</taxon>
        <taxon>Hymenobacteraceae</taxon>
        <taxon>Pontibacter</taxon>
    </lineage>
</organism>
<dbReference type="EMBL" id="JACXAJ010000002">
    <property type="protein sequence ID" value="MBD1397144.1"/>
    <property type="molecule type" value="Genomic_DNA"/>
</dbReference>
<evidence type="ECO:0000313" key="2">
    <source>
        <dbReference type="EMBL" id="MBD1397144.1"/>
    </source>
</evidence>